<evidence type="ECO:0000256" key="1">
    <source>
        <dbReference type="ARBA" id="ARBA00004377"/>
    </source>
</evidence>
<keyword evidence="6 11" id="KW-0812">Transmembrane</keyword>
<feature type="domain" description="GspL periplasmic" evidence="13">
    <location>
        <begin position="243"/>
        <end position="395"/>
    </location>
</feature>
<reference evidence="14 15" key="1">
    <citation type="submission" date="2016-03" db="EMBL/GenBank/DDBJ databases">
        <authorList>
            <person name="Ploux O."/>
        </authorList>
    </citation>
    <scope>NUCLEOTIDE SEQUENCE [LARGE SCALE GENOMIC DNA]</scope>
    <source>
        <strain evidence="14 15">R-45370</strain>
    </source>
</reference>
<dbReference type="Proteomes" id="UP000078476">
    <property type="component" value="Unassembled WGS sequence"/>
</dbReference>
<keyword evidence="15" id="KW-1185">Reference proteome</keyword>
<dbReference type="Pfam" id="PF05134">
    <property type="entry name" value="T2SSL"/>
    <property type="match status" value="1"/>
</dbReference>
<dbReference type="EMBL" id="LUUI01000138">
    <property type="protein sequence ID" value="OAI11686.1"/>
    <property type="molecule type" value="Genomic_DNA"/>
</dbReference>
<dbReference type="PIRSF" id="PIRSF015761">
    <property type="entry name" value="Protein_L"/>
    <property type="match status" value="1"/>
</dbReference>
<dbReference type="InterPro" id="IPR024230">
    <property type="entry name" value="GspL_cyto_dom"/>
</dbReference>
<dbReference type="InterPro" id="IPR007812">
    <property type="entry name" value="T2SS_protein-GspL"/>
</dbReference>
<dbReference type="Gene3D" id="3.30.1360.100">
    <property type="entry name" value="General secretion pathway protein M, EpsM"/>
    <property type="match status" value="1"/>
</dbReference>
<dbReference type="Gene3D" id="3.30.420.380">
    <property type="match status" value="1"/>
</dbReference>
<dbReference type="InterPro" id="IPR025691">
    <property type="entry name" value="GspL_pp_dom"/>
</dbReference>
<comment type="caution">
    <text evidence="14">The sequence shown here is derived from an EMBL/GenBank/DDBJ whole genome shotgun (WGS) entry which is preliminary data.</text>
</comment>
<organism evidence="14 15">
    <name type="scientific">Methylomonas lenta</name>
    <dbReference type="NCBI Taxonomy" id="980561"/>
    <lineage>
        <taxon>Bacteria</taxon>
        <taxon>Pseudomonadati</taxon>
        <taxon>Pseudomonadota</taxon>
        <taxon>Gammaproteobacteria</taxon>
        <taxon>Methylococcales</taxon>
        <taxon>Methylococcaceae</taxon>
        <taxon>Methylomonas</taxon>
    </lineage>
</organism>
<feature type="domain" description="GspL cytoplasmic actin-ATPase-like" evidence="12">
    <location>
        <begin position="8"/>
        <end position="235"/>
    </location>
</feature>
<evidence type="ECO:0000259" key="12">
    <source>
        <dbReference type="Pfam" id="PF05134"/>
    </source>
</evidence>
<keyword evidence="9 11" id="KW-0472">Membrane</keyword>
<evidence type="ECO:0000256" key="8">
    <source>
        <dbReference type="ARBA" id="ARBA00022989"/>
    </source>
</evidence>
<dbReference type="SUPFAM" id="SSF53067">
    <property type="entry name" value="Actin-like ATPase domain"/>
    <property type="match status" value="1"/>
</dbReference>
<dbReference type="AlphaFoldDB" id="A0A177N176"/>
<evidence type="ECO:0000256" key="11">
    <source>
        <dbReference type="SAM" id="Phobius"/>
    </source>
</evidence>
<dbReference type="GO" id="GO:0015627">
    <property type="term" value="C:type II protein secretion system complex"/>
    <property type="evidence" value="ECO:0007669"/>
    <property type="project" value="InterPro"/>
</dbReference>
<dbReference type="InterPro" id="IPR043129">
    <property type="entry name" value="ATPase_NBD"/>
</dbReference>
<keyword evidence="5" id="KW-0997">Cell inner membrane</keyword>
<evidence type="ECO:0000256" key="7">
    <source>
        <dbReference type="ARBA" id="ARBA00022927"/>
    </source>
</evidence>
<dbReference type="CDD" id="cd24017">
    <property type="entry name" value="ASKHA_T2SSL_N"/>
    <property type="match status" value="1"/>
</dbReference>
<dbReference type="Pfam" id="PF12693">
    <property type="entry name" value="GspL_C"/>
    <property type="match status" value="1"/>
</dbReference>
<keyword evidence="3 10" id="KW-0813">Transport</keyword>
<evidence type="ECO:0000256" key="5">
    <source>
        <dbReference type="ARBA" id="ARBA00022519"/>
    </source>
</evidence>
<evidence type="ECO:0000313" key="14">
    <source>
        <dbReference type="EMBL" id="OAI11686.1"/>
    </source>
</evidence>
<comment type="function">
    <text evidence="10">Inner membrane component of the type II secretion system required for the energy-dependent secretion of extracellular factors such as proteases and toxins from the periplasm.</text>
</comment>
<keyword evidence="4" id="KW-1003">Cell membrane</keyword>
<evidence type="ECO:0000256" key="3">
    <source>
        <dbReference type="ARBA" id="ARBA00022448"/>
    </source>
</evidence>
<proteinExistence type="inferred from homology"/>
<evidence type="ECO:0000259" key="13">
    <source>
        <dbReference type="Pfam" id="PF12693"/>
    </source>
</evidence>
<comment type="similarity">
    <text evidence="2 10">Belongs to the GSP L family.</text>
</comment>
<evidence type="ECO:0000256" key="2">
    <source>
        <dbReference type="ARBA" id="ARBA00005318"/>
    </source>
</evidence>
<protein>
    <recommendedName>
        <fullName evidence="10">Type II secretion system protein L</fullName>
        <shortName evidence="10">T2SS protein L</shortName>
    </recommendedName>
</protein>
<evidence type="ECO:0000256" key="10">
    <source>
        <dbReference type="PIRNR" id="PIRNR015761"/>
    </source>
</evidence>
<evidence type="ECO:0000256" key="4">
    <source>
        <dbReference type="ARBA" id="ARBA00022475"/>
    </source>
</evidence>
<sequence length="396" mass="44113">MADTVLARFNQQKPDELEWLCVEQQEAPISIGEMAELAKAAQGKRLILLLPATSVLLQELELPVKANAQIKKALPFALEDRLADDIENYHLVWHKQPTGKLAVAIVSHEKMITMTGLFDKAGIELAGMYPESLCLPYQADQYSLLIEGQQASLRASVWQGWGIDVDALPVILPKLLDEGWLCQSLRLWSNQAPAEWMQSLPLTCIEETFTPSLQLFASGFGAATELNLLAGDYAIQSKPVGRWQHWMPVVALALLALMLQVGALLNKTWQQQDRLQLIENQSLALFKQTFPDVKRIVNVKAQADQQLIALKKQAGNGGSAFMRLLYRSGEIFKDFSGLEYQKLNYANAAIQLQIKTVDIAQLEQLKQQLQSQLQVKVLSADSGANGVEAQLEIREK</sequence>
<evidence type="ECO:0000313" key="15">
    <source>
        <dbReference type="Proteomes" id="UP000078476"/>
    </source>
</evidence>
<dbReference type="GO" id="GO:0009276">
    <property type="term" value="C:Gram-negative-bacterium-type cell wall"/>
    <property type="evidence" value="ECO:0007669"/>
    <property type="project" value="InterPro"/>
</dbReference>
<dbReference type="GO" id="GO:0015628">
    <property type="term" value="P:protein secretion by the type II secretion system"/>
    <property type="evidence" value="ECO:0007669"/>
    <property type="project" value="InterPro"/>
</dbReference>
<dbReference type="OrthoDB" id="7011844at2"/>
<name>A0A177N176_9GAMM</name>
<accession>A0A177N176</accession>
<dbReference type="GO" id="GO:0005886">
    <property type="term" value="C:plasma membrane"/>
    <property type="evidence" value="ECO:0007669"/>
    <property type="project" value="UniProtKB-SubCell"/>
</dbReference>
<evidence type="ECO:0000256" key="6">
    <source>
        <dbReference type="ARBA" id="ARBA00022692"/>
    </source>
</evidence>
<dbReference type="RefSeq" id="WP_066985742.1">
    <property type="nucleotide sequence ID" value="NZ_LUUI01000138.1"/>
</dbReference>
<dbReference type="STRING" id="980561.A1359_01670"/>
<feature type="transmembrane region" description="Helical" evidence="11">
    <location>
        <begin position="246"/>
        <end position="265"/>
    </location>
</feature>
<dbReference type="NCBIfam" id="TIGR01709">
    <property type="entry name" value="typeII_sec_gspL"/>
    <property type="match status" value="1"/>
</dbReference>
<gene>
    <name evidence="14" type="ORF">A1359_01670</name>
</gene>
<keyword evidence="8 11" id="KW-1133">Transmembrane helix</keyword>
<evidence type="ECO:0000256" key="9">
    <source>
        <dbReference type="ARBA" id="ARBA00023136"/>
    </source>
</evidence>
<keyword evidence="7 10" id="KW-0653">Protein transport</keyword>
<comment type="subcellular location">
    <subcellularLocation>
        <location evidence="1">Cell inner membrane</location>
        <topology evidence="1">Single-pass membrane protein</topology>
    </subcellularLocation>
</comment>